<dbReference type="STRING" id="1367422.A0A178ZID0"/>
<dbReference type="EMBL" id="LVYI01000005">
    <property type="protein sequence ID" value="OAP58963.1"/>
    <property type="molecule type" value="Genomic_DNA"/>
</dbReference>
<dbReference type="GO" id="GO:0047499">
    <property type="term" value="F:calcium-independent phospholipase A2 activity"/>
    <property type="evidence" value="ECO:0007669"/>
    <property type="project" value="TreeGrafter"/>
</dbReference>
<accession>A0A178ZID0</accession>
<dbReference type="InterPro" id="IPR016035">
    <property type="entry name" value="Acyl_Trfase/lysoPLipase"/>
</dbReference>
<dbReference type="InterPro" id="IPR003593">
    <property type="entry name" value="AAA+_ATPase"/>
</dbReference>
<dbReference type="PROSITE" id="PS51635">
    <property type="entry name" value="PNPLA"/>
    <property type="match status" value="1"/>
</dbReference>
<keyword evidence="1 4" id="KW-0378">Hydrolase</keyword>
<keyword evidence="2 4" id="KW-0442">Lipid degradation</keyword>
<feature type="active site" description="Proton acceptor" evidence="4">
    <location>
        <position position="380"/>
    </location>
</feature>
<reference evidence="6 7" key="1">
    <citation type="submission" date="2016-04" db="EMBL/GenBank/DDBJ databases">
        <title>Draft genome of Fonsecaea erecta CBS 125763.</title>
        <authorList>
            <person name="Weiss V.A."/>
            <person name="Vicente V.A."/>
            <person name="Raittz R.T."/>
            <person name="Moreno L.F."/>
            <person name="De Souza E.M."/>
            <person name="Pedrosa F.O."/>
            <person name="Steffens M.B."/>
            <person name="Faoro H."/>
            <person name="Tadra-Sfeir M.Z."/>
            <person name="Najafzadeh M.J."/>
            <person name="Felipe M.S."/>
            <person name="Teixeira M."/>
            <person name="Sun J."/>
            <person name="Xi L."/>
            <person name="Gomes R."/>
            <person name="De Azevedo C.M."/>
            <person name="Salgado C.G."/>
            <person name="Da Silva M.B."/>
            <person name="Nascimento M.F."/>
            <person name="Queiroz-Telles F."/>
            <person name="Attili D.S."/>
            <person name="Gorbushina A."/>
        </authorList>
    </citation>
    <scope>NUCLEOTIDE SEQUENCE [LARGE SCALE GENOMIC DNA]</scope>
    <source>
        <strain evidence="6 7">CBS 125763</strain>
    </source>
</reference>
<dbReference type="SUPFAM" id="SSF52151">
    <property type="entry name" value="FabD/lysophospholipase-like"/>
    <property type="match status" value="1"/>
</dbReference>
<evidence type="ECO:0000313" key="7">
    <source>
        <dbReference type="Proteomes" id="UP000078343"/>
    </source>
</evidence>
<dbReference type="GO" id="GO:0016020">
    <property type="term" value="C:membrane"/>
    <property type="evidence" value="ECO:0007669"/>
    <property type="project" value="TreeGrafter"/>
</dbReference>
<evidence type="ECO:0000256" key="3">
    <source>
        <dbReference type="ARBA" id="ARBA00023098"/>
    </source>
</evidence>
<comment type="caution">
    <text evidence="6">The sequence shown here is derived from an EMBL/GenBank/DDBJ whole genome shotgun (WGS) entry which is preliminary data.</text>
</comment>
<gene>
    <name evidence="6" type="ORF">AYL99_06260</name>
</gene>
<feature type="active site" description="Nucleophile" evidence="4">
    <location>
        <position position="228"/>
    </location>
</feature>
<dbReference type="PANTHER" id="PTHR24185">
    <property type="entry name" value="CALCIUM-INDEPENDENT PHOSPHOLIPASE A2-GAMMA"/>
    <property type="match status" value="1"/>
</dbReference>
<dbReference type="GeneID" id="30010428"/>
<dbReference type="InterPro" id="IPR027417">
    <property type="entry name" value="P-loop_NTPase"/>
</dbReference>
<dbReference type="Gene3D" id="3.40.1090.10">
    <property type="entry name" value="Cytosolic phospholipase A2 catalytic domain"/>
    <property type="match status" value="1"/>
</dbReference>
<evidence type="ECO:0000313" key="6">
    <source>
        <dbReference type="EMBL" id="OAP58963.1"/>
    </source>
</evidence>
<feature type="short sequence motif" description="GXSXG" evidence="4">
    <location>
        <begin position="226"/>
        <end position="230"/>
    </location>
</feature>
<keyword evidence="3 4" id="KW-0443">Lipid metabolism</keyword>
<dbReference type="GO" id="GO:0019369">
    <property type="term" value="P:arachidonate metabolic process"/>
    <property type="evidence" value="ECO:0007669"/>
    <property type="project" value="TreeGrafter"/>
</dbReference>
<dbReference type="OrthoDB" id="6161812at2759"/>
<dbReference type="GO" id="GO:0046486">
    <property type="term" value="P:glycerolipid metabolic process"/>
    <property type="evidence" value="ECO:0007669"/>
    <property type="project" value="UniProtKB-ARBA"/>
</dbReference>
<evidence type="ECO:0000259" key="5">
    <source>
        <dbReference type="PROSITE" id="PS51635"/>
    </source>
</evidence>
<feature type="short sequence motif" description="DGA/G" evidence="4">
    <location>
        <begin position="380"/>
        <end position="382"/>
    </location>
</feature>
<proteinExistence type="predicted"/>
<dbReference type="PANTHER" id="PTHR24185:SF1">
    <property type="entry name" value="CALCIUM-INDEPENDENT PHOSPHOLIPASE A2-GAMMA"/>
    <property type="match status" value="1"/>
</dbReference>
<dbReference type="SMART" id="SM00382">
    <property type="entry name" value="AAA"/>
    <property type="match status" value="1"/>
</dbReference>
<dbReference type="RefSeq" id="XP_018692330.1">
    <property type="nucleotide sequence ID" value="XM_018837770.1"/>
</dbReference>
<organism evidence="6 7">
    <name type="scientific">Fonsecaea erecta</name>
    <dbReference type="NCBI Taxonomy" id="1367422"/>
    <lineage>
        <taxon>Eukaryota</taxon>
        <taxon>Fungi</taxon>
        <taxon>Dikarya</taxon>
        <taxon>Ascomycota</taxon>
        <taxon>Pezizomycotina</taxon>
        <taxon>Eurotiomycetes</taxon>
        <taxon>Chaetothyriomycetidae</taxon>
        <taxon>Chaetothyriales</taxon>
        <taxon>Herpotrichiellaceae</taxon>
        <taxon>Fonsecaea</taxon>
    </lineage>
</organism>
<dbReference type="GO" id="GO:0016042">
    <property type="term" value="P:lipid catabolic process"/>
    <property type="evidence" value="ECO:0007669"/>
    <property type="project" value="UniProtKB-UniRule"/>
</dbReference>
<sequence>MSSSIPEKRSKDAKEFEERVKTLVVRFDRMVASSITGAAKSKSARDVDTAKSLDDCLLKLKIWLENFNTMIPDAYISETLRILSILFPSTISGFGKILLDIEKGLDRQSVSLSGPSGTMRHFDDDVSATRYIRDSVNQLLKLQQELVKEVERSPGRIKSIREEQKEHVKSRGTLVLCLDGGGVRSTSSLLILRSLMDEIEAVLRESKASVNLNTKAPHEVFRYIFGSSSGGVVAIMLGRLKMTSVQAQETFQRFAMELFRHPRRSYKLHRGLYSSTKYSEKSIINATEEVVGSFDPNPGGMRYKRDRFAAPGEQCKCGVFSNREKTGAHLLRSYETLSDESGAKIREPAYSYQIWEAARATTAAPTYFPPAVINGDKFLDGGISTNNPSVLSLNEVISREPDGNICLVSIGSGRRPFEPSYPTSSLRSLVRLLRDVATDTEEAHRIVSHFAASSNRISYFRFDAAQYSRDIALDDWTAIDEIKAHTYRYLRGAEARESLRRCALAIIESHSPAPSHAPIKESRSLKLVNAPARNTGFCGREPILEQMSNHLLPKPLGEGSSCVLYGPPGIGKTQIALEYIYRQSNMYSSIFWINAESRIRLSEGLYSMARAIGIRTGDDAMVERVREWLSSTDTTWLLVFDEVGSADAVMSLIPENTHGAIIITSRNRQVKIPRSLMIPVEPLKPLEGARLLKTLCEDNDSMDAAIKMSEMLTGHPVDIAQAASYIKSSGISIGDYMRLAKQSLAM</sequence>
<protein>
    <recommendedName>
        <fullName evidence="5">PNPLA domain-containing protein</fullName>
    </recommendedName>
</protein>
<name>A0A178ZID0_9EURO</name>
<evidence type="ECO:0000256" key="4">
    <source>
        <dbReference type="PROSITE-ProRule" id="PRU01161"/>
    </source>
</evidence>
<feature type="domain" description="PNPLA" evidence="5">
    <location>
        <begin position="176"/>
        <end position="393"/>
    </location>
</feature>
<dbReference type="Pfam" id="PF01734">
    <property type="entry name" value="Patatin"/>
    <property type="match status" value="1"/>
</dbReference>
<dbReference type="Proteomes" id="UP000078343">
    <property type="component" value="Unassembled WGS sequence"/>
</dbReference>
<dbReference type="SUPFAM" id="SSF52540">
    <property type="entry name" value="P-loop containing nucleoside triphosphate hydrolases"/>
    <property type="match status" value="1"/>
</dbReference>
<evidence type="ECO:0000256" key="2">
    <source>
        <dbReference type="ARBA" id="ARBA00022963"/>
    </source>
</evidence>
<dbReference type="AlphaFoldDB" id="A0A178ZID0"/>
<dbReference type="InterPro" id="IPR002641">
    <property type="entry name" value="PNPLA_dom"/>
</dbReference>
<evidence type="ECO:0000256" key="1">
    <source>
        <dbReference type="ARBA" id="ARBA00022801"/>
    </source>
</evidence>
<keyword evidence="7" id="KW-1185">Reference proteome</keyword>
<comment type="caution">
    <text evidence="4">Lacks conserved residue(s) required for the propagation of feature annotation.</text>
</comment>
<dbReference type="Gene3D" id="3.40.50.300">
    <property type="entry name" value="P-loop containing nucleotide triphosphate hydrolases"/>
    <property type="match status" value="1"/>
</dbReference>